<feature type="binding site" evidence="7">
    <location>
        <begin position="313"/>
        <end position="314"/>
    </location>
    <ligand>
        <name>FMN</name>
        <dbReference type="ChEBI" id="CHEBI:58210"/>
    </ligand>
</feature>
<feature type="binding site" evidence="7">
    <location>
        <position position="235"/>
    </location>
    <ligand>
        <name>FMN</name>
        <dbReference type="ChEBI" id="CHEBI:58210"/>
    </ligand>
</feature>
<comment type="similarity">
    <text evidence="3">Belongs to the FMN-dependent alpha-hydroxy acid dehydrogenase family.</text>
</comment>
<gene>
    <name evidence="9" type="ORF">PENSTE_c010G09614</name>
</gene>
<dbReference type="EMBL" id="MLKD01000010">
    <property type="protein sequence ID" value="OQE22593.1"/>
    <property type="molecule type" value="Genomic_DNA"/>
</dbReference>
<dbReference type="Proteomes" id="UP000191285">
    <property type="component" value="Unassembled WGS sequence"/>
</dbReference>
<evidence type="ECO:0000259" key="8">
    <source>
        <dbReference type="PROSITE" id="PS51349"/>
    </source>
</evidence>
<evidence type="ECO:0000256" key="1">
    <source>
        <dbReference type="ARBA" id="ARBA00001917"/>
    </source>
</evidence>
<evidence type="ECO:0000313" key="10">
    <source>
        <dbReference type="Proteomes" id="UP000191285"/>
    </source>
</evidence>
<feature type="binding site" evidence="7">
    <location>
        <begin position="86"/>
        <end position="88"/>
    </location>
    <ligand>
        <name>FMN</name>
        <dbReference type="ChEBI" id="CHEBI:58210"/>
    </ligand>
</feature>
<dbReference type="SUPFAM" id="SSF51395">
    <property type="entry name" value="FMN-linked oxidoreductases"/>
    <property type="match status" value="1"/>
</dbReference>
<keyword evidence="2" id="KW-0560">Oxidoreductase</keyword>
<organism evidence="9 10">
    <name type="scientific">Penicillium steckii</name>
    <dbReference type="NCBI Taxonomy" id="303698"/>
    <lineage>
        <taxon>Eukaryota</taxon>
        <taxon>Fungi</taxon>
        <taxon>Dikarya</taxon>
        <taxon>Ascomycota</taxon>
        <taxon>Pezizomycotina</taxon>
        <taxon>Eurotiomycetes</taxon>
        <taxon>Eurotiomycetidae</taxon>
        <taxon>Eurotiales</taxon>
        <taxon>Aspergillaceae</taxon>
        <taxon>Penicillium</taxon>
    </lineage>
</organism>
<comment type="caution">
    <text evidence="9">The sequence shown here is derived from an EMBL/GenBank/DDBJ whole genome shotgun (WGS) entry which is preliminary data.</text>
</comment>
<dbReference type="PROSITE" id="PS51349">
    <property type="entry name" value="FMN_HYDROXY_ACID_DH_2"/>
    <property type="match status" value="1"/>
</dbReference>
<dbReference type="FunFam" id="3.20.20.70:FF:000056">
    <property type="entry name" value="hydroxyacid oxidase 2"/>
    <property type="match status" value="1"/>
</dbReference>
<evidence type="ECO:0000256" key="6">
    <source>
        <dbReference type="PIRSR" id="PIRSR000138-1"/>
    </source>
</evidence>
<keyword evidence="7" id="KW-0288">FMN</keyword>
<dbReference type="GO" id="GO:0016491">
    <property type="term" value="F:oxidoreductase activity"/>
    <property type="evidence" value="ECO:0007669"/>
    <property type="project" value="UniProtKB-KW"/>
</dbReference>
<dbReference type="InterPro" id="IPR000262">
    <property type="entry name" value="FMN-dep_DH"/>
</dbReference>
<reference evidence="10" key="1">
    <citation type="journal article" date="2017" name="Nat. Microbiol.">
        <title>Global analysis of biosynthetic gene clusters reveals vast potential of secondary metabolite production in Penicillium species.</title>
        <authorList>
            <person name="Nielsen J.C."/>
            <person name="Grijseels S."/>
            <person name="Prigent S."/>
            <person name="Ji B."/>
            <person name="Dainat J."/>
            <person name="Nielsen K.F."/>
            <person name="Frisvad J.C."/>
            <person name="Workman M."/>
            <person name="Nielsen J."/>
        </authorList>
    </citation>
    <scope>NUCLEOTIDE SEQUENCE [LARGE SCALE GENOMIC DNA]</scope>
    <source>
        <strain evidence="10">IBT 24891</strain>
    </source>
</reference>
<feature type="binding site" evidence="7">
    <location>
        <position position="137"/>
    </location>
    <ligand>
        <name>FMN</name>
        <dbReference type="ChEBI" id="CHEBI:58210"/>
    </ligand>
</feature>
<feature type="binding site" evidence="7">
    <location>
        <position position="115"/>
    </location>
    <ligand>
        <name>FMN</name>
        <dbReference type="ChEBI" id="CHEBI:58210"/>
    </ligand>
</feature>
<dbReference type="STRING" id="303698.A0A1V6TAA3"/>
<evidence type="ECO:0000256" key="2">
    <source>
        <dbReference type="ARBA" id="ARBA00023002"/>
    </source>
</evidence>
<dbReference type="PROSITE" id="PS00557">
    <property type="entry name" value="FMN_HYDROXY_ACID_DH_1"/>
    <property type="match status" value="1"/>
</dbReference>
<protein>
    <recommendedName>
        <fullName evidence="4">Oxidase FUB9</fullName>
    </recommendedName>
    <alternativeName>
        <fullName evidence="5">Fusaric acid biosynthesis protein 9</fullName>
    </alternativeName>
</protein>
<feature type="domain" description="FMN hydroxy acid dehydrogenase" evidence="8">
    <location>
        <begin position="7"/>
        <end position="364"/>
    </location>
</feature>
<keyword evidence="7" id="KW-0285">Flavoprotein</keyword>
<dbReference type="InterPro" id="IPR008259">
    <property type="entry name" value="FMN_hydac_DH_AS"/>
</dbReference>
<feature type="binding site" evidence="7">
    <location>
        <position position="259"/>
    </location>
    <ligand>
        <name>glyoxylate</name>
        <dbReference type="ChEBI" id="CHEBI:36655"/>
    </ligand>
</feature>
<comment type="cofactor">
    <cofactor evidence="1">
        <name>FMN</name>
        <dbReference type="ChEBI" id="CHEBI:58210"/>
    </cofactor>
</comment>
<evidence type="ECO:0000313" key="9">
    <source>
        <dbReference type="EMBL" id="OQE22593.1"/>
    </source>
</evidence>
<dbReference type="Pfam" id="PF01070">
    <property type="entry name" value="FMN_dh"/>
    <property type="match status" value="1"/>
</dbReference>
<dbReference type="OrthoDB" id="1925334at2759"/>
<dbReference type="PANTHER" id="PTHR10578">
    <property type="entry name" value="S -2-HYDROXY-ACID OXIDASE-RELATED"/>
    <property type="match status" value="1"/>
</dbReference>
<dbReference type="AlphaFoldDB" id="A0A1V6TAA3"/>
<dbReference type="PANTHER" id="PTHR10578:SF149">
    <property type="entry name" value="2-HYDROXYACID OXIDASE 2"/>
    <property type="match status" value="1"/>
</dbReference>
<feature type="binding site" evidence="7">
    <location>
        <position position="257"/>
    </location>
    <ligand>
        <name>FMN</name>
        <dbReference type="ChEBI" id="CHEBI:58210"/>
    </ligand>
</feature>
<dbReference type="GO" id="GO:0005737">
    <property type="term" value="C:cytoplasm"/>
    <property type="evidence" value="ECO:0007669"/>
    <property type="project" value="UniProtKB-ARBA"/>
</dbReference>
<feature type="binding site" evidence="7">
    <location>
        <position position="174"/>
    </location>
    <ligand>
        <name>glyoxylate</name>
        <dbReference type="ChEBI" id="CHEBI:36655"/>
    </ligand>
</feature>
<keyword evidence="10" id="KW-1185">Reference proteome</keyword>
<evidence type="ECO:0000256" key="4">
    <source>
        <dbReference type="ARBA" id="ARBA00073420"/>
    </source>
</evidence>
<evidence type="ECO:0000256" key="3">
    <source>
        <dbReference type="ARBA" id="ARBA00024042"/>
    </source>
</evidence>
<dbReference type="CDD" id="cd02809">
    <property type="entry name" value="alpha_hydroxyacid_oxid_FMN"/>
    <property type="match status" value="1"/>
</dbReference>
<feature type="binding site" evidence="7">
    <location>
        <position position="262"/>
    </location>
    <ligand>
        <name>glyoxylate</name>
        <dbReference type="ChEBI" id="CHEBI:36655"/>
    </ligand>
</feature>
<proteinExistence type="inferred from homology"/>
<dbReference type="PIRSF" id="PIRSF000138">
    <property type="entry name" value="Al-hdrx_acd_dh"/>
    <property type="match status" value="1"/>
</dbReference>
<dbReference type="Gene3D" id="3.20.20.70">
    <property type="entry name" value="Aldolase class I"/>
    <property type="match status" value="1"/>
</dbReference>
<dbReference type="InterPro" id="IPR013785">
    <property type="entry name" value="Aldolase_TIM"/>
</dbReference>
<evidence type="ECO:0000256" key="7">
    <source>
        <dbReference type="PIRSR" id="PIRSR000138-2"/>
    </source>
</evidence>
<feature type="active site" description="Proton acceptor" evidence="6">
    <location>
        <position position="259"/>
    </location>
</feature>
<feature type="binding site" evidence="7">
    <location>
        <position position="33"/>
    </location>
    <ligand>
        <name>glyoxylate</name>
        <dbReference type="ChEBI" id="CHEBI:36655"/>
    </ligand>
</feature>
<feature type="binding site" evidence="7">
    <location>
        <begin position="290"/>
        <end position="294"/>
    </location>
    <ligand>
        <name>FMN</name>
        <dbReference type="ChEBI" id="CHEBI:58210"/>
    </ligand>
</feature>
<sequence>MANRDTSLDDRVHSFKDLQHYGSERMTKACRDYYNEGSMDLITVRLNESAYDRYMIRPRVLRNTSNLDPSTTIFGTKVKFPFGISPTAMQTLAHPEGENGVSKGCAKSDTLMALSSYSTIELEKVISHRQINPYVMQISLLKSKPAMIQMIRRAEVAGYNALFVILDCPYLGRRLNEYRNKFNLPAGTSFPNFFPGVDVANLQDGDETMSYDDTIEWPEIIPFFREHTSMEIWAKGIYTVEDALLAVESGFNGIIVSNHGGRQLDGVPATLDALREIVPDIKGKVPIAIDGGIRRGSDIFKALAIGADFCMAGRPALWSLAYNGEEGVKLAIDLLYRESVLCMGLSGCRTISDISSASLSILENNGRLSKL</sequence>
<evidence type="ECO:0000256" key="5">
    <source>
        <dbReference type="ARBA" id="ARBA00083297"/>
    </source>
</evidence>
<accession>A0A1V6TAA3</accession>
<dbReference type="InterPro" id="IPR037396">
    <property type="entry name" value="FMN_HAD"/>
</dbReference>
<name>A0A1V6TAA3_9EURO</name>
<dbReference type="GO" id="GO:0010181">
    <property type="term" value="F:FMN binding"/>
    <property type="evidence" value="ECO:0007669"/>
    <property type="project" value="InterPro"/>
</dbReference>
<dbReference type="InterPro" id="IPR012133">
    <property type="entry name" value="Alpha-hydoxy_acid_DH_FMN"/>
</dbReference>